<sequence length="99" mass="10809">MGADLAAEALRGWWHRHPLRVGGEAAIEVANAVLRPVAQRHPLGLVAGAVLAGGLLAWTRPWRWAVRPGLVTGVCQQLVHEALVQGWPQWLASRRSKKT</sequence>
<evidence type="ECO:0000313" key="1">
    <source>
        <dbReference type="EMBL" id="NYG34784.1"/>
    </source>
</evidence>
<dbReference type="EMBL" id="JACCFH010000001">
    <property type="protein sequence ID" value="NYG34784.1"/>
    <property type="molecule type" value="Genomic_DNA"/>
</dbReference>
<name>A0A7Y9UDP5_9BURK</name>
<evidence type="ECO:0000313" key="2">
    <source>
        <dbReference type="Proteomes" id="UP000518288"/>
    </source>
</evidence>
<protein>
    <submittedName>
        <fullName evidence="1">Uncharacterized protein</fullName>
    </submittedName>
</protein>
<dbReference type="RefSeq" id="WP_179635385.1">
    <property type="nucleotide sequence ID" value="NZ_CAXYYM010000062.1"/>
</dbReference>
<dbReference type="AlphaFoldDB" id="A0A7Y9UDP5"/>
<proteinExistence type="predicted"/>
<comment type="caution">
    <text evidence="1">The sequence shown here is derived from an EMBL/GenBank/DDBJ whole genome shotgun (WGS) entry which is preliminary data.</text>
</comment>
<keyword evidence="2" id="KW-1185">Reference proteome</keyword>
<reference evidence="1 2" key="1">
    <citation type="submission" date="2020-07" db="EMBL/GenBank/DDBJ databases">
        <title>Genomic Encyclopedia of Archaeal and Bacterial Type Strains, Phase II (KMG-II): from individual species to whole genera.</title>
        <authorList>
            <person name="Goeker M."/>
        </authorList>
    </citation>
    <scope>NUCLEOTIDE SEQUENCE [LARGE SCALE GENOMIC DNA]</scope>
    <source>
        <strain evidence="1 2">DSM 21226</strain>
    </source>
</reference>
<accession>A0A7Y9UDP5</accession>
<organism evidence="1 2">
    <name type="scientific">Sphaerotilus montanus</name>
    <dbReference type="NCBI Taxonomy" id="522889"/>
    <lineage>
        <taxon>Bacteria</taxon>
        <taxon>Pseudomonadati</taxon>
        <taxon>Pseudomonadota</taxon>
        <taxon>Betaproteobacteria</taxon>
        <taxon>Burkholderiales</taxon>
        <taxon>Sphaerotilaceae</taxon>
        <taxon>Sphaerotilus</taxon>
    </lineage>
</organism>
<gene>
    <name evidence="1" type="ORF">BDD16_003770</name>
</gene>
<dbReference type="Proteomes" id="UP000518288">
    <property type="component" value="Unassembled WGS sequence"/>
</dbReference>